<reference evidence="4 5" key="1">
    <citation type="journal article" date="2015" name="Nature">
        <title>rRNA introns, odd ribosomes, and small enigmatic genomes across a large radiation of phyla.</title>
        <authorList>
            <person name="Brown C.T."/>
            <person name="Hug L.A."/>
            <person name="Thomas B.C."/>
            <person name="Sharon I."/>
            <person name="Castelle C.J."/>
            <person name="Singh A."/>
            <person name="Wilkins M.J."/>
            <person name="Williams K.H."/>
            <person name="Banfield J.F."/>
        </authorList>
    </citation>
    <scope>NUCLEOTIDE SEQUENCE [LARGE SCALE GENOMIC DNA]</scope>
</reference>
<dbReference type="STRING" id="1618480.US11_C0005G0019"/>
<keyword evidence="1" id="KW-0808">Transferase</keyword>
<dbReference type="InterPro" id="IPR011611">
    <property type="entry name" value="PfkB_dom"/>
</dbReference>
<dbReference type="PANTHER" id="PTHR10584:SF166">
    <property type="entry name" value="RIBOKINASE"/>
    <property type="match status" value="1"/>
</dbReference>
<dbReference type="Pfam" id="PF00294">
    <property type="entry name" value="PfkB"/>
    <property type="match status" value="1"/>
</dbReference>
<gene>
    <name evidence="4" type="ORF">US11_C0005G0019</name>
</gene>
<evidence type="ECO:0000313" key="4">
    <source>
        <dbReference type="EMBL" id="KKQ01663.1"/>
    </source>
</evidence>
<dbReference type="AlphaFoldDB" id="A0A0G0E445"/>
<organism evidence="4 5">
    <name type="scientific">Candidatus Roizmanbacteria bacterium GW2011_GWA2_36_23</name>
    <dbReference type="NCBI Taxonomy" id="1618480"/>
    <lineage>
        <taxon>Bacteria</taxon>
        <taxon>Candidatus Roizmaniibacteriota</taxon>
    </lineage>
</organism>
<keyword evidence="2" id="KW-0418">Kinase</keyword>
<dbReference type="InterPro" id="IPR029056">
    <property type="entry name" value="Ribokinase-like"/>
</dbReference>
<dbReference type="SUPFAM" id="SSF53613">
    <property type="entry name" value="Ribokinase-like"/>
    <property type="match status" value="1"/>
</dbReference>
<dbReference type="PANTHER" id="PTHR10584">
    <property type="entry name" value="SUGAR KINASE"/>
    <property type="match status" value="1"/>
</dbReference>
<evidence type="ECO:0000259" key="3">
    <source>
        <dbReference type="Pfam" id="PF00294"/>
    </source>
</evidence>
<proteinExistence type="predicted"/>
<dbReference type="GO" id="GO:0016301">
    <property type="term" value="F:kinase activity"/>
    <property type="evidence" value="ECO:0007669"/>
    <property type="project" value="UniProtKB-KW"/>
</dbReference>
<comment type="caution">
    <text evidence="4">The sequence shown here is derived from an EMBL/GenBank/DDBJ whole genome shotgun (WGS) entry which is preliminary data.</text>
</comment>
<feature type="domain" description="Carbohydrate kinase PfkB" evidence="3">
    <location>
        <begin position="73"/>
        <end position="345"/>
    </location>
</feature>
<protein>
    <recommendedName>
        <fullName evidence="3">Carbohydrate kinase PfkB domain-containing protein</fullName>
    </recommendedName>
</protein>
<sequence>MKRTYSIIAFGEPLTEVLLDQTPRQQEIKDQKQMSNLLRYSTFNAVSGDVVNFIGNYTVLKKLLSREFALKPETVGLITETGADEFGKKIKKTLNKLSSPSAVINTNLISLIQREKSGIYGIRVLDNKGNYKFYFDRFGYAFENALRKSTLEKFIKICSQAYYFYTTGIALMMSKNYSLFPILFERLQKQGTRIVFDTNFRKTVACHANIPDIHQLLLKIYSKVNIMLAGEEDIRFLYPNLASLSTEKLVNEFYCFWDKENLSKKRLIIKCGANGVYWFDNKLNHIPIVINDLKKCENNILHPEGAGDAFNAGYILARYYGKNINACIKFGCMTASLLVRVQGCFRDMLPFNNSKTALINSFRPCIPT</sequence>
<evidence type="ECO:0000256" key="1">
    <source>
        <dbReference type="ARBA" id="ARBA00022679"/>
    </source>
</evidence>
<evidence type="ECO:0000256" key="2">
    <source>
        <dbReference type="ARBA" id="ARBA00022777"/>
    </source>
</evidence>
<evidence type="ECO:0000313" key="5">
    <source>
        <dbReference type="Proteomes" id="UP000034344"/>
    </source>
</evidence>
<accession>A0A0G0E445</accession>
<dbReference type="EMBL" id="LBRS01000005">
    <property type="protein sequence ID" value="KKQ01663.1"/>
    <property type="molecule type" value="Genomic_DNA"/>
</dbReference>
<dbReference type="Gene3D" id="3.40.1190.20">
    <property type="match status" value="1"/>
</dbReference>
<dbReference type="Proteomes" id="UP000034344">
    <property type="component" value="Unassembled WGS sequence"/>
</dbReference>
<name>A0A0G0E445_9BACT</name>